<gene>
    <name evidence="2" type="ORF">GCM10011505_28360</name>
</gene>
<name>A0ABQ1IMX5_9PROT</name>
<feature type="transmembrane region" description="Helical" evidence="1">
    <location>
        <begin position="104"/>
        <end position="124"/>
    </location>
</feature>
<dbReference type="Pfam" id="PF06210">
    <property type="entry name" value="DUF1003"/>
    <property type="match status" value="1"/>
</dbReference>
<evidence type="ECO:0000256" key="1">
    <source>
        <dbReference type="SAM" id="Phobius"/>
    </source>
</evidence>
<sequence length="197" mass="22098">MKHPQTRPNAGDMARKFLGKTADMLDQQERRVLEGIVERQPMSRDVADIADEQTGFWGRLADRVAAVGGSWGFIFGFMLVLFGWMLLNSGLLDHWRATFDPYPFIFLNLVLSTLAAIQAPIIMMSQNRQSAKDRIAAAHDYEVNLKAELEIMRLHEKIDALRIEHLEALAHQQAQILDLLQRRLDGSGPAPDGPAPG</sequence>
<accession>A0ABQ1IMX5</accession>
<protein>
    <submittedName>
        <fullName evidence="2">Membrane protein</fullName>
    </submittedName>
</protein>
<keyword evidence="1" id="KW-1133">Transmembrane helix</keyword>
<dbReference type="RefSeq" id="WP_188578976.1">
    <property type="nucleotide sequence ID" value="NZ_BMDZ01000033.1"/>
</dbReference>
<dbReference type="Proteomes" id="UP000603352">
    <property type="component" value="Unassembled WGS sequence"/>
</dbReference>
<dbReference type="PANTHER" id="PTHR41386:SF1">
    <property type="entry name" value="MEMBRANE PROTEIN"/>
    <property type="match status" value="1"/>
</dbReference>
<organism evidence="2 3">
    <name type="scientific">Tistrella bauzanensis</name>
    <dbReference type="NCBI Taxonomy" id="657419"/>
    <lineage>
        <taxon>Bacteria</taxon>
        <taxon>Pseudomonadati</taxon>
        <taxon>Pseudomonadota</taxon>
        <taxon>Alphaproteobacteria</taxon>
        <taxon>Geminicoccales</taxon>
        <taxon>Geminicoccaceae</taxon>
        <taxon>Tistrella</taxon>
    </lineage>
</organism>
<keyword evidence="1" id="KW-0472">Membrane</keyword>
<proteinExistence type="predicted"/>
<evidence type="ECO:0000313" key="2">
    <source>
        <dbReference type="EMBL" id="GGB45454.1"/>
    </source>
</evidence>
<keyword evidence="1" id="KW-0812">Transmembrane</keyword>
<reference evidence="3" key="1">
    <citation type="journal article" date="2019" name="Int. J. Syst. Evol. Microbiol.">
        <title>The Global Catalogue of Microorganisms (GCM) 10K type strain sequencing project: providing services to taxonomists for standard genome sequencing and annotation.</title>
        <authorList>
            <consortium name="The Broad Institute Genomics Platform"/>
            <consortium name="The Broad Institute Genome Sequencing Center for Infectious Disease"/>
            <person name="Wu L."/>
            <person name="Ma J."/>
        </authorList>
    </citation>
    <scope>NUCLEOTIDE SEQUENCE [LARGE SCALE GENOMIC DNA]</scope>
    <source>
        <strain evidence="3">CGMCC 1.10188</strain>
    </source>
</reference>
<dbReference type="InterPro" id="IPR010406">
    <property type="entry name" value="DUF1003"/>
</dbReference>
<comment type="caution">
    <text evidence="2">The sequence shown here is derived from an EMBL/GenBank/DDBJ whole genome shotgun (WGS) entry which is preliminary data.</text>
</comment>
<dbReference type="EMBL" id="BMDZ01000033">
    <property type="protein sequence ID" value="GGB45454.1"/>
    <property type="molecule type" value="Genomic_DNA"/>
</dbReference>
<feature type="transmembrane region" description="Helical" evidence="1">
    <location>
        <begin position="64"/>
        <end position="84"/>
    </location>
</feature>
<dbReference type="PANTHER" id="PTHR41386">
    <property type="entry name" value="INTEGRAL MEMBRANE PROTEIN-RELATED"/>
    <property type="match status" value="1"/>
</dbReference>
<keyword evidence="3" id="KW-1185">Reference proteome</keyword>
<evidence type="ECO:0000313" key="3">
    <source>
        <dbReference type="Proteomes" id="UP000603352"/>
    </source>
</evidence>